<accession>A0A1S8BDP3</accession>
<dbReference type="SUPFAM" id="SSF51713">
    <property type="entry name" value="tRNA-guanine transglycosylase"/>
    <property type="match status" value="1"/>
</dbReference>
<comment type="function">
    <text evidence="5">Non-catalytic subunit of the queuine tRNA-ribosyltransferase (TGT) that catalyzes the base-exchange of a guanine (G) residue with queuine (Q) at position 34 (anticodon wobble position) in tRNAs with GU(N) anticodons (tRNA-Asp, -Asn, -His and -Tyr), resulting in the hypermodified nucleoside queuosine (7-(((4,5-cis-dihydroxy-2-cyclopenten-1-yl)amino)methyl)-7-deazaguanosine).</text>
</comment>
<proteinExistence type="inferred from homology"/>
<comment type="subunit">
    <text evidence="5">Heterodimer of a catalytic subunit and an accessory subunit.</text>
</comment>
<dbReference type="InterPro" id="IPR036511">
    <property type="entry name" value="TGT-like_sf"/>
</dbReference>
<comment type="cofactor">
    <cofactor evidence="5">
        <name>Zn(2+)</name>
        <dbReference type="ChEBI" id="CHEBI:29105"/>
    </cofactor>
    <text evidence="5">Binds 1 zinc ion per subunit.</text>
</comment>
<dbReference type="Gene3D" id="3.20.20.105">
    <property type="entry name" value="Queuine tRNA-ribosyltransferase-like"/>
    <property type="match status" value="1"/>
</dbReference>
<dbReference type="PANTHER" id="PTHR46064">
    <property type="entry name" value="QUEUINE TRNA-RIBOSYLTRANSFERASE ACCESSORY SUBUNIT 2"/>
    <property type="match status" value="1"/>
</dbReference>
<dbReference type="InterPro" id="IPR050852">
    <property type="entry name" value="Queuine_tRNA-ribosyltrfase"/>
</dbReference>
<feature type="domain" description="tRNA-guanine(15) transglycosylase-like" evidence="7">
    <location>
        <begin position="26"/>
        <end position="406"/>
    </location>
</feature>
<dbReference type="NCBIfam" id="TIGR00449">
    <property type="entry name" value="tgt_general"/>
    <property type="match status" value="1"/>
</dbReference>
<evidence type="ECO:0000256" key="2">
    <source>
        <dbReference type="ARBA" id="ARBA00022694"/>
    </source>
</evidence>
<dbReference type="STRING" id="420778.A0A1S8BDP3"/>
<dbReference type="OrthoDB" id="27601at2759"/>
<comment type="caution">
    <text evidence="8">The sequence shown here is derived from an EMBL/GenBank/DDBJ whole genome shotgun (WGS) entry which is preliminary data.</text>
</comment>
<keyword evidence="3 5" id="KW-0479">Metal-binding</keyword>
<organism evidence="8 9">
    <name type="scientific">Diplodia seriata</name>
    <dbReference type="NCBI Taxonomy" id="420778"/>
    <lineage>
        <taxon>Eukaryota</taxon>
        <taxon>Fungi</taxon>
        <taxon>Dikarya</taxon>
        <taxon>Ascomycota</taxon>
        <taxon>Pezizomycotina</taxon>
        <taxon>Dothideomycetes</taxon>
        <taxon>Dothideomycetes incertae sedis</taxon>
        <taxon>Botryosphaeriales</taxon>
        <taxon>Botryosphaeriaceae</taxon>
        <taxon>Diplodia</taxon>
    </lineage>
</organism>
<keyword evidence="1 5" id="KW-0963">Cytoplasm</keyword>
<protein>
    <recommendedName>
        <fullName evidence="5">Queuine tRNA-ribosyltransferase accessory subunit 2</fullName>
    </recommendedName>
    <alternativeName>
        <fullName evidence="5">Queuine tRNA-ribosyltransferase domain-containing protein 1</fullName>
    </alternativeName>
</protein>
<dbReference type="FunFam" id="3.20.20.105:FF:000007">
    <property type="entry name" value="Queuine tRNA-ribosyltransferase accessory subunit 2"/>
    <property type="match status" value="1"/>
</dbReference>
<dbReference type="GO" id="GO:0006400">
    <property type="term" value="P:tRNA modification"/>
    <property type="evidence" value="ECO:0007669"/>
    <property type="project" value="InterPro"/>
</dbReference>
<evidence type="ECO:0000256" key="5">
    <source>
        <dbReference type="HAMAP-Rule" id="MF_03043"/>
    </source>
</evidence>
<comment type="subcellular location">
    <subcellularLocation>
        <location evidence="5">Cytoplasm</location>
    </subcellularLocation>
</comment>
<feature type="binding site" evidence="5">
    <location>
        <position position="374"/>
    </location>
    <ligand>
        <name>Zn(2+)</name>
        <dbReference type="ChEBI" id="CHEBI:29105"/>
    </ligand>
</feature>
<evidence type="ECO:0000256" key="6">
    <source>
        <dbReference type="SAM" id="MobiDB-lite"/>
    </source>
</evidence>
<gene>
    <name evidence="8" type="ORF">BK809_0004265</name>
</gene>
<keyword evidence="2 5" id="KW-0819">tRNA processing</keyword>
<feature type="region of interest" description="Disordered" evidence="6">
    <location>
        <begin position="413"/>
        <end position="475"/>
    </location>
</feature>
<dbReference type="AlphaFoldDB" id="A0A1S8BDP3"/>
<evidence type="ECO:0000256" key="1">
    <source>
        <dbReference type="ARBA" id="ARBA00022490"/>
    </source>
</evidence>
<dbReference type="GO" id="GO:0008479">
    <property type="term" value="F:tRNA-guanosine(34) queuine transglycosylase activity"/>
    <property type="evidence" value="ECO:0007669"/>
    <property type="project" value="UniProtKB-UniRule"/>
</dbReference>
<feature type="binding site" evidence="5">
    <location>
        <position position="345"/>
    </location>
    <ligand>
        <name>Zn(2+)</name>
        <dbReference type="ChEBI" id="CHEBI:29105"/>
    </ligand>
</feature>
<comment type="similarity">
    <text evidence="5">Belongs to the queuine tRNA-ribosyltransferase family. QTRT2 subfamily.</text>
</comment>
<dbReference type="Pfam" id="PF01702">
    <property type="entry name" value="TGT"/>
    <property type="match status" value="1"/>
</dbReference>
<dbReference type="EMBL" id="MSZU01000084">
    <property type="protein sequence ID" value="OMP85594.1"/>
    <property type="molecule type" value="Genomic_DNA"/>
</dbReference>
<dbReference type="InterPro" id="IPR002616">
    <property type="entry name" value="tRNA_ribo_trans-like"/>
</dbReference>
<sequence>MADRLHQLPDEMLNFEILKPAAALAPRLGRLSVPGRTTLNTPHYIALTSRGVVPHLAPDVLKKHTDLNSFYIALEDFIERAPKQTPPVLSIPCQPDDSPFRRFASLQQDALLILGPRRIIPVTASAANTNSTISIHTAVGFHALSSDYYASAAQKLRPDIIIGLGDIMHGHVKPSVKRMDRMGDRTTAWTKDIVAGKSGLDKTKKGNSVYNVFAPILPISKELQSWYLDALVDDEEQLRPHISGLALYDVASLADIPEPLAALPRLALDNPASPQKLLHAVSLGMDLFTVPFVSQATDAGIVLDFDFPVKSAPPAAGEDRRALGIDFWMPHHAADLSPLTPGCECYACTRHHRAYLQHLLVAKEMLGWVLIQVHNHHVMDLFFAGIRKSIENGTFEEDRAAFERVYVDQLPEKTGQGPRLRGYHFTSSGPSEPKKNPSAYRMLDEGKEILAESSTPGSNADAKDLEEKGFAEVEK</sequence>
<evidence type="ECO:0000313" key="8">
    <source>
        <dbReference type="EMBL" id="OMP85594.1"/>
    </source>
</evidence>
<feature type="compositionally biased region" description="Basic and acidic residues" evidence="6">
    <location>
        <begin position="461"/>
        <end position="475"/>
    </location>
</feature>
<reference evidence="8 9" key="1">
    <citation type="submission" date="2017-01" db="EMBL/GenBank/DDBJ databases">
        <title>Draft genome sequence of Diplodia seriata F98.1, a fungal species involved in grapevine trunk diseases.</title>
        <authorList>
            <person name="Robert-Siegwald G."/>
            <person name="Vallet J."/>
            <person name="Abou-Mansour E."/>
            <person name="Xu J."/>
            <person name="Rey P."/>
            <person name="Bertsch C."/>
            <person name="Rego C."/>
            <person name="Larignon P."/>
            <person name="Fontaine F."/>
            <person name="Lebrun M.-H."/>
        </authorList>
    </citation>
    <scope>NUCLEOTIDE SEQUENCE [LARGE SCALE GENOMIC DNA]</scope>
    <source>
        <strain evidence="8 9">F98.1</strain>
    </source>
</reference>
<dbReference type="GO" id="GO:0005737">
    <property type="term" value="C:cytoplasm"/>
    <property type="evidence" value="ECO:0007669"/>
    <property type="project" value="UniProtKB-SubCell"/>
</dbReference>
<feature type="binding site" evidence="5">
    <location>
        <position position="348"/>
    </location>
    <ligand>
        <name>Zn(2+)</name>
        <dbReference type="ChEBI" id="CHEBI:29105"/>
    </ligand>
</feature>
<dbReference type="PANTHER" id="PTHR46064:SF1">
    <property type="entry name" value="QUEUINE TRNA-RIBOSYLTRANSFERASE ACCESSORY SUBUNIT 2"/>
    <property type="match status" value="1"/>
</dbReference>
<dbReference type="HAMAP" id="MF_03043">
    <property type="entry name" value="QTRT2"/>
    <property type="match status" value="1"/>
</dbReference>
<dbReference type="Proteomes" id="UP000190776">
    <property type="component" value="Unassembled WGS sequence"/>
</dbReference>
<dbReference type="InterPro" id="IPR028592">
    <property type="entry name" value="QTRTD1"/>
</dbReference>
<dbReference type="GO" id="GO:0046872">
    <property type="term" value="F:metal ion binding"/>
    <property type="evidence" value="ECO:0007669"/>
    <property type="project" value="UniProtKB-KW"/>
</dbReference>
<keyword evidence="8" id="KW-0808">Transferase</keyword>
<feature type="binding site" evidence="5">
    <location>
        <position position="343"/>
    </location>
    <ligand>
        <name>Zn(2+)</name>
        <dbReference type="ChEBI" id="CHEBI:29105"/>
    </ligand>
</feature>
<evidence type="ECO:0000256" key="4">
    <source>
        <dbReference type="ARBA" id="ARBA00022833"/>
    </source>
</evidence>
<evidence type="ECO:0000256" key="3">
    <source>
        <dbReference type="ARBA" id="ARBA00022723"/>
    </source>
</evidence>
<evidence type="ECO:0000259" key="7">
    <source>
        <dbReference type="Pfam" id="PF01702"/>
    </source>
</evidence>
<keyword evidence="4 5" id="KW-0862">Zinc</keyword>
<name>A0A1S8BDP3_9PEZI</name>
<evidence type="ECO:0000313" key="9">
    <source>
        <dbReference type="Proteomes" id="UP000190776"/>
    </source>
</evidence>